<proteinExistence type="predicted"/>
<evidence type="ECO:0000313" key="2">
    <source>
        <dbReference type="Proteomes" id="UP000626370"/>
    </source>
</evidence>
<evidence type="ECO:0000313" key="1">
    <source>
        <dbReference type="EMBL" id="GHE78644.1"/>
    </source>
</evidence>
<accession>A0ABQ3IEY6</accession>
<dbReference type="GO" id="GO:0016787">
    <property type="term" value="F:hydrolase activity"/>
    <property type="evidence" value="ECO:0007669"/>
    <property type="project" value="UniProtKB-KW"/>
</dbReference>
<dbReference type="RefSeq" id="WP_229816950.1">
    <property type="nucleotide sequence ID" value="NZ_BNAH01000001.1"/>
</dbReference>
<name>A0ABQ3IEY6_9GAMM</name>
<keyword evidence="1" id="KW-0378">Hydrolase</keyword>
<dbReference type="EMBL" id="BNAH01000001">
    <property type="protein sequence ID" value="GHE78644.1"/>
    <property type="molecule type" value="Genomic_DNA"/>
</dbReference>
<protein>
    <submittedName>
        <fullName evidence="1">Dienelactone hydrolase</fullName>
    </submittedName>
</protein>
<organism evidence="1 2">
    <name type="scientific">Thalassotalea profundi</name>
    <dbReference type="NCBI Taxonomy" id="2036687"/>
    <lineage>
        <taxon>Bacteria</taxon>
        <taxon>Pseudomonadati</taxon>
        <taxon>Pseudomonadota</taxon>
        <taxon>Gammaproteobacteria</taxon>
        <taxon>Alteromonadales</taxon>
        <taxon>Colwelliaceae</taxon>
        <taxon>Thalassotalea</taxon>
    </lineage>
</organism>
<comment type="caution">
    <text evidence="1">The sequence shown here is derived from an EMBL/GenBank/DDBJ whole genome shotgun (WGS) entry which is preliminary data.</text>
</comment>
<dbReference type="Proteomes" id="UP000626370">
    <property type="component" value="Unassembled WGS sequence"/>
</dbReference>
<sequence length="200" mass="22907">MVVPLNRHITKTVLVTDIFGVTPALNNLSKELGNALIIDPYQGKLMDFIDEQSAYDYFSKHIGLDQYLKLFQAEIKEHANIKTLIGFSVGATILWRYSATVNNLNADNTPRNNQHIIGFYGGQIRHFVDLHPQISIELIFPRSEPHFAINQLIKQLSPVKNVSIIHCDYKHGFMNSHSTNYNPLAYQCYLDKLRAKCQYN</sequence>
<gene>
    <name evidence="1" type="ORF">GCM10011501_03120</name>
</gene>
<reference evidence="2" key="1">
    <citation type="journal article" date="2019" name="Int. J. Syst. Evol. Microbiol.">
        <title>The Global Catalogue of Microorganisms (GCM) 10K type strain sequencing project: providing services to taxonomists for standard genome sequencing and annotation.</title>
        <authorList>
            <consortium name="The Broad Institute Genomics Platform"/>
            <consortium name="The Broad Institute Genome Sequencing Center for Infectious Disease"/>
            <person name="Wu L."/>
            <person name="Ma J."/>
        </authorList>
    </citation>
    <scope>NUCLEOTIDE SEQUENCE [LARGE SCALE GENOMIC DNA]</scope>
    <source>
        <strain evidence="2">CGMCC 1.15922</strain>
    </source>
</reference>
<keyword evidence="2" id="KW-1185">Reference proteome</keyword>